<protein>
    <recommendedName>
        <fullName evidence="3">Lipoprotein</fullName>
    </recommendedName>
</protein>
<evidence type="ECO:0008006" key="3">
    <source>
        <dbReference type="Google" id="ProtNLM"/>
    </source>
</evidence>
<keyword evidence="2" id="KW-1185">Reference proteome</keyword>
<evidence type="ECO:0000313" key="1">
    <source>
        <dbReference type="EMBL" id="MCU7615273.1"/>
    </source>
</evidence>
<accession>A0ABT2VZ46</accession>
<organism evidence="1 2">
    <name type="scientific">Chryseobacterium gilvum</name>
    <dbReference type="NCBI Taxonomy" id="2976534"/>
    <lineage>
        <taxon>Bacteria</taxon>
        <taxon>Pseudomonadati</taxon>
        <taxon>Bacteroidota</taxon>
        <taxon>Flavobacteriia</taxon>
        <taxon>Flavobacteriales</taxon>
        <taxon>Weeksellaceae</taxon>
        <taxon>Chryseobacterium group</taxon>
        <taxon>Chryseobacterium</taxon>
    </lineage>
</organism>
<comment type="caution">
    <text evidence="1">The sequence shown here is derived from an EMBL/GenBank/DDBJ whole genome shotgun (WGS) entry which is preliminary data.</text>
</comment>
<dbReference type="Proteomes" id="UP001208114">
    <property type="component" value="Unassembled WGS sequence"/>
</dbReference>
<evidence type="ECO:0000313" key="2">
    <source>
        <dbReference type="Proteomes" id="UP001208114"/>
    </source>
</evidence>
<sequence>MKNIHIPNPCSENWELMTSQEKGKFCDVCNKCVIDFTQKTPEEIQQIFKDKNEDHLCGRFYNHQLTNSNSNPSEKIKARFFKYIPSFLQNNKITGSVLAFILFLTGCSKPKDDSCSVTTGVLVADTEQDTIKNTNYVLGAPLMQNDSVAKMPKKDSVKLKRKK</sequence>
<dbReference type="RefSeq" id="WP_262991293.1">
    <property type="nucleotide sequence ID" value="NZ_JAOTEN010000004.1"/>
</dbReference>
<name>A0ABT2VZ46_9FLAO</name>
<dbReference type="EMBL" id="JAOTEN010000004">
    <property type="protein sequence ID" value="MCU7615273.1"/>
    <property type="molecule type" value="Genomic_DNA"/>
</dbReference>
<proteinExistence type="predicted"/>
<gene>
    <name evidence="1" type="ORF">N0B16_12565</name>
</gene>
<reference evidence="2" key="1">
    <citation type="submission" date="2023-07" db="EMBL/GenBank/DDBJ databases">
        <title>Chryseobacterium sp. GMJ5 Genome sequencing and assembly.</title>
        <authorList>
            <person name="Jung Y."/>
        </authorList>
    </citation>
    <scope>NUCLEOTIDE SEQUENCE [LARGE SCALE GENOMIC DNA]</scope>
    <source>
        <strain evidence="2">GMJ5</strain>
    </source>
</reference>